<keyword evidence="1" id="KW-0472">Membrane</keyword>
<gene>
    <name evidence="2" type="ORF">KDW96_01605</name>
</gene>
<reference evidence="2" key="1">
    <citation type="submission" date="2021-04" db="EMBL/GenBank/DDBJ databases">
        <title>Oceanospirillales bacteria with DddD are important DMSP degraders in coastal seawater.</title>
        <authorList>
            <person name="Liu J."/>
        </authorList>
    </citation>
    <scope>NUCLEOTIDE SEQUENCE</scope>
    <source>
        <strain evidence="2">D13-4</strain>
    </source>
</reference>
<keyword evidence="1" id="KW-0812">Transmembrane</keyword>
<organism evidence="2 3">
    <name type="scientific">Pseudomonas benzenivorans</name>
    <dbReference type="NCBI Taxonomy" id="556533"/>
    <lineage>
        <taxon>Bacteria</taxon>
        <taxon>Pseudomonadati</taxon>
        <taxon>Pseudomonadota</taxon>
        <taxon>Gammaproteobacteria</taxon>
        <taxon>Pseudomonadales</taxon>
        <taxon>Pseudomonadaceae</taxon>
        <taxon>Pseudomonas</taxon>
    </lineage>
</organism>
<dbReference type="EMBL" id="CP073346">
    <property type="protein sequence ID" value="UTW08056.1"/>
    <property type="molecule type" value="Genomic_DNA"/>
</dbReference>
<keyword evidence="3" id="KW-1185">Reference proteome</keyword>
<proteinExistence type="predicted"/>
<protein>
    <submittedName>
        <fullName evidence="2">DUF2834 domain-containing protein</fullName>
    </submittedName>
</protein>
<name>A0ABY5H6W4_9PSED</name>
<dbReference type="RefSeq" id="WP_255838656.1">
    <property type="nucleotide sequence ID" value="NZ_CP073346.1"/>
</dbReference>
<accession>A0ABY5H6W4</accession>
<dbReference type="Proteomes" id="UP001059672">
    <property type="component" value="Chromosome"/>
</dbReference>
<feature type="transmembrane region" description="Helical" evidence="1">
    <location>
        <begin position="73"/>
        <end position="94"/>
    </location>
</feature>
<evidence type="ECO:0000256" key="1">
    <source>
        <dbReference type="SAM" id="Phobius"/>
    </source>
</evidence>
<feature type="transmembrane region" description="Helical" evidence="1">
    <location>
        <begin position="42"/>
        <end position="61"/>
    </location>
</feature>
<sequence length="117" mass="12718">MKKVLVPLIALLTFSAFTLYVMATADQSLLQFGIQLLSRSDTAQVVFDLYILAALTCVWMYRDARARGKSFGYVLPFLLVTAVFVSIGPLLYIVTKGLSKPGAAVNTPPDGETASLR</sequence>
<evidence type="ECO:0000313" key="3">
    <source>
        <dbReference type="Proteomes" id="UP001059672"/>
    </source>
</evidence>
<keyword evidence="1" id="KW-1133">Transmembrane helix</keyword>
<evidence type="ECO:0000313" key="2">
    <source>
        <dbReference type="EMBL" id="UTW08056.1"/>
    </source>
</evidence>